<dbReference type="PANTHER" id="PTHR34219:SF5">
    <property type="entry name" value="BLR4505 PROTEIN"/>
    <property type="match status" value="1"/>
</dbReference>
<dbReference type="PANTHER" id="PTHR34219">
    <property type="entry name" value="IRON-REGULATED INNER MEMBRANE PROTEIN-RELATED"/>
    <property type="match status" value="1"/>
</dbReference>
<organism evidence="1 2">
    <name type="scientific">Metapseudomonas otitidis</name>
    <dbReference type="NCBI Taxonomy" id="319939"/>
    <lineage>
        <taxon>Bacteria</taxon>
        <taxon>Pseudomonadati</taxon>
        <taxon>Pseudomonadota</taxon>
        <taxon>Gammaproteobacteria</taxon>
        <taxon>Pseudomonadales</taxon>
        <taxon>Pseudomonadaceae</taxon>
        <taxon>Metapseudomonas</taxon>
    </lineage>
</organism>
<evidence type="ECO:0000313" key="1">
    <source>
        <dbReference type="EMBL" id="MDV3442948.1"/>
    </source>
</evidence>
<gene>
    <name evidence="1" type="ORF">R0G64_26390</name>
</gene>
<dbReference type="InterPro" id="IPR005625">
    <property type="entry name" value="PepSY-ass_TM"/>
</dbReference>
<evidence type="ECO:0000313" key="2">
    <source>
        <dbReference type="Proteomes" id="UP001273935"/>
    </source>
</evidence>
<dbReference type="Pfam" id="PF03929">
    <property type="entry name" value="PepSY_TM"/>
    <property type="match status" value="1"/>
</dbReference>
<comment type="caution">
    <text evidence="1">The sequence shown here is derived from an EMBL/GenBank/DDBJ whole genome shotgun (WGS) entry which is preliminary data.</text>
</comment>
<feature type="non-terminal residue" evidence="1">
    <location>
        <position position="101"/>
    </location>
</feature>
<sequence length="101" mass="11101">MRPLIVLLHRYLGLATALFLALAGLTGSLLAFQHEIDEWLNPAFYHAPARGPLLSPGELVQRIEQAEPRLQVWYMEVPDEAGHSALMAAVPRTDPATGAPY</sequence>
<dbReference type="RefSeq" id="WP_317234509.1">
    <property type="nucleotide sequence ID" value="NZ_JAWJUL010000148.1"/>
</dbReference>
<dbReference type="Proteomes" id="UP001273935">
    <property type="component" value="Unassembled WGS sequence"/>
</dbReference>
<name>A0ABU3XYK5_9GAMM</name>
<proteinExistence type="predicted"/>
<dbReference type="EMBL" id="JAWJUL010000148">
    <property type="protein sequence ID" value="MDV3442948.1"/>
    <property type="molecule type" value="Genomic_DNA"/>
</dbReference>
<accession>A0ABU3XYK5</accession>
<protein>
    <submittedName>
        <fullName evidence="1">PepSY domain-containing protein</fullName>
    </submittedName>
</protein>
<keyword evidence="2" id="KW-1185">Reference proteome</keyword>
<reference evidence="1 2" key="1">
    <citation type="submission" date="2023-10" db="EMBL/GenBank/DDBJ databases">
        <title>Pseudomonas otitidis isolated from a paediatric patient with cystic fibrosis in Chile.</title>
        <authorList>
            <person name="Amsteins-Romero L."/>
            <person name="Opazo-Capurro A."/>
            <person name="Matus-Kohler M."/>
            <person name="Gonzalez-Rocha G."/>
        </authorList>
    </citation>
    <scope>NUCLEOTIDE SEQUENCE [LARGE SCALE GENOMIC DNA]</scope>
    <source>
        <strain evidence="1 2">P-714</strain>
    </source>
</reference>